<feature type="compositionally biased region" description="Low complexity" evidence="1">
    <location>
        <begin position="215"/>
        <end position="236"/>
    </location>
</feature>
<dbReference type="EMBL" id="AVOT02007472">
    <property type="protein sequence ID" value="MBW0483984.1"/>
    <property type="molecule type" value="Genomic_DNA"/>
</dbReference>
<name>A0A9Q3GYX5_9BASI</name>
<protein>
    <submittedName>
        <fullName evidence="2">Uncharacterized protein</fullName>
    </submittedName>
</protein>
<gene>
    <name evidence="2" type="ORF">O181_023699</name>
</gene>
<reference evidence="2" key="1">
    <citation type="submission" date="2021-03" db="EMBL/GenBank/DDBJ databases">
        <title>Draft genome sequence of rust myrtle Austropuccinia psidii MF-1, a brazilian biotype.</title>
        <authorList>
            <person name="Quecine M.C."/>
            <person name="Pachon D.M.R."/>
            <person name="Bonatelli M.L."/>
            <person name="Correr F.H."/>
            <person name="Franceschini L.M."/>
            <person name="Leite T.F."/>
            <person name="Margarido G.R.A."/>
            <person name="Almeida C.A."/>
            <person name="Ferrarezi J.A."/>
            <person name="Labate C.A."/>
        </authorList>
    </citation>
    <scope>NUCLEOTIDE SEQUENCE</scope>
    <source>
        <strain evidence="2">MF-1</strain>
    </source>
</reference>
<proteinExistence type="predicted"/>
<organism evidence="2 3">
    <name type="scientific">Austropuccinia psidii MF-1</name>
    <dbReference type="NCBI Taxonomy" id="1389203"/>
    <lineage>
        <taxon>Eukaryota</taxon>
        <taxon>Fungi</taxon>
        <taxon>Dikarya</taxon>
        <taxon>Basidiomycota</taxon>
        <taxon>Pucciniomycotina</taxon>
        <taxon>Pucciniomycetes</taxon>
        <taxon>Pucciniales</taxon>
        <taxon>Sphaerophragmiaceae</taxon>
        <taxon>Austropuccinia</taxon>
    </lineage>
</organism>
<accession>A0A9Q3GYX5</accession>
<feature type="region of interest" description="Disordered" evidence="1">
    <location>
        <begin position="213"/>
        <end position="280"/>
    </location>
</feature>
<dbReference type="AlphaFoldDB" id="A0A9Q3GYX5"/>
<keyword evidence="3" id="KW-1185">Reference proteome</keyword>
<evidence type="ECO:0000313" key="3">
    <source>
        <dbReference type="Proteomes" id="UP000765509"/>
    </source>
</evidence>
<evidence type="ECO:0000313" key="2">
    <source>
        <dbReference type="EMBL" id="MBW0483984.1"/>
    </source>
</evidence>
<evidence type="ECO:0000256" key="1">
    <source>
        <dbReference type="SAM" id="MobiDB-lite"/>
    </source>
</evidence>
<dbReference type="Proteomes" id="UP000765509">
    <property type="component" value="Unassembled WGS sequence"/>
</dbReference>
<sequence length="301" mass="32919">MASVGGIVSAAHHPQIVMALLSSSSGLPESNSPAVRYSLNNGWVFESVMKNPTRYSLDETDKLLLQDGRESLVRHTRYGFLLGAVLSPLPLFRGEYALNNLSKLPPLMDRVTQRPNPVVVRARMWWVGKSVLLTTLGSGLGAWIGFTLGLKSLEQKLNSMPGCRERVIAAITQARREFESSHNPLASDRAQEISNPSSATSFSLEDHVFDDNHLTSSPSLAHPAASSAPSVSTSKTSKWEELRKAPSVQPSAWDSIRKQHTKPNTSPHTSELSNLTSPESFEALLERERNISAGISTEPRV</sequence>
<dbReference type="OrthoDB" id="2506963at2759"/>
<feature type="compositionally biased region" description="Polar residues" evidence="1">
    <location>
        <begin position="262"/>
        <end position="279"/>
    </location>
</feature>
<comment type="caution">
    <text evidence="2">The sequence shown here is derived from an EMBL/GenBank/DDBJ whole genome shotgun (WGS) entry which is preliminary data.</text>
</comment>